<dbReference type="Proteomes" id="UP001183414">
    <property type="component" value="Unassembled WGS sequence"/>
</dbReference>
<evidence type="ECO:0000256" key="3">
    <source>
        <dbReference type="ARBA" id="ARBA00023163"/>
    </source>
</evidence>
<evidence type="ECO:0000313" key="5">
    <source>
        <dbReference type="EMBL" id="MDT0378550.1"/>
    </source>
</evidence>
<name>A0ABU2NP48_9ACTN</name>
<evidence type="ECO:0000313" key="6">
    <source>
        <dbReference type="Proteomes" id="UP001183414"/>
    </source>
</evidence>
<dbReference type="InterPro" id="IPR000524">
    <property type="entry name" value="Tscrpt_reg_HTH_GntR"/>
</dbReference>
<evidence type="ECO:0000259" key="4">
    <source>
        <dbReference type="PROSITE" id="PS50949"/>
    </source>
</evidence>
<dbReference type="RefSeq" id="WP_311672422.1">
    <property type="nucleotide sequence ID" value="NZ_JAVREQ010000004.1"/>
</dbReference>
<sequence length="347" mass="37762">MPLTPEQSERLAVLYEKFGTRLVGYARRKLTGYGWGFAAAESLAEDIAQEAWIEVSRTGAKDLLRPDVLSDNETRGMLFARVKTQIGRHFGRSRSHERPVDWSDPVTCNVLCPLMSEPCPLTAPSASLLRLVDALPERERAALLLRLDGCPMKVLGEHLECDATTGRRLVDTALLRLQLCHAEAAREPVALATLPAWQREGLAKLPDAQREALLRVDDLPRQVLLLHLGEGLHGNEIAARLGVPRDAIKSSYICAVALKNPGAAPSTTARKKGEAARALAEVLRGEVAELAPGERVPAERVLMARLRCSSKTVRTAMKTLRDEGLVTSRGSQGMYRSTTGGDLAVAA</sequence>
<proteinExistence type="predicted"/>
<keyword evidence="1" id="KW-0805">Transcription regulation</keyword>
<organism evidence="5 6">
    <name type="scientific">Streptomyces hazeniae</name>
    <dbReference type="NCBI Taxonomy" id="3075538"/>
    <lineage>
        <taxon>Bacteria</taxon>
        <taxon>Bacillati</taxon>
        <taxon>Actinomycetota</taxon>
        <taxon>Actinomycetes</taxon>
        <taxon>Kitasatosporales</taxon>
        <taxon>Streptomycetaceae</taxon>
        <taxon>Streptomyces</taxon>
    </lineage>
</organism>
<dbReference type="PROSITE" id="PS50949">
    <property type="entry name" value="HTH_GNTR"/>
    <property type="match status" value="1"/>
</dbReference>
<gene>
    <name evidence="5" type="ORF">RM572_07130</name>
</gene>
<dbReference type="InterPro" id="IPR036390">
    <property type="entry name" value="WH_DNA-bd_sf"/>
</dbReference>
<dbReference type="SUPFAM" id="SSF88659">
    <property type="entry name" value="Sigma3 and sigma4 domains of RNA polymerase sigma factors"/>
    <property type="match status" value="2"/>
</dbReference>
<dbReference type="InterPro" id="IPR013324">
    <property type="entry name" value="RNA_pol_sigma_r3/r4-like"/>
</dbReference>
<reference evidence="6" key="1">
    <citation type="submission" date="2023-07" db="EMBL/GenBank/DDBJ databases">
        <title>30 novel species of actinomycetes from the DSMZ collection.</title>
        <authorList>
            <person name="Nouioui I."/>
        </authorList>
    </citation>
    <scope>NUCLEOTIDE SEQUENCE [LARGE SCALE GENOMIC DNA]</scope>
    <source>
        <strain evidence="6">DSM 42041</strain>
    </source>
</reference>
<evidence type="ECO:0000256" key="2">
    <source>
        <dbReference type="ARBA" id="ARBA00023125"/>
    </source>
</evidence>
<dbReference type="Pfam" id="PF00392">
    <property type="entry name" value="GntR"/>
    <property type="match status" value="1"/>
</dbReference>
<evidence type="ECO:0000256" key="1">
    <source>
        <dbReference type="ARBA" id="ARBA00023015"/>
    </source>
</evidence>
<dbReference type="SUPFAM" id="SSF46785">
    <property type="entry name" value="Winged helix' DNA-binding domain"/>
    <property type="match status" value="1"/>
</dbReference>
<keyword evidence="2" id="KW-0238">DNA-binding</keyword>
<protein>
    <submittedName>
        <fullName evidence="5">GntR family transcriptional regulator</fullName>
    </submittedName>
</protein>
<dbReference type="EMBL" id="JAVREQ010000004">
    <property type="protein sequence ID" value="MDT0378550.1"/>
    <property type="molecule type" value="Genomic_DNA"/>
</dbReference>
<dbReference type="InterPro" id="IPR036388">
    <property type="entry name" value="WH-like_DNA-bd_sf"/>
</dbReference>
<comment type="caution">
    <text evidence="5">The sequence shown here is derived from an EMBL/GenBank/DDBJ whole genome shotgun (WGS) entry which is preliminary data.</text>
</comment>
<keyword evidence="3" id="KW-0804">Transcription</keyword>
<accession>A0ABU2NP48</accession>
<feature type="domain" description="HTH gntR-type" evidence="4">
    <location>
        <begin position="269"/>
        <end position="339"/>
    </location>
</feature>
<keyword evidence="6" id="KW-1185">Reference proteome</keyword>
<dbReference type="Gene3D" id="1.10.10.10">
    <property type="entry name" value="Winged helix-like DNA-binding domain superfamily/Winged helix DNA-binding domain"/>
    <property type="match status" value="2"/>
</dbReference>